<dbReference type="RefSeq" id="WP_129620566.1">
    <property type="nucleotide sequence ID" value="NZ_LR214950.1"/>
</dbReference>
<dbReference type="InterPro" id="IPR023353">
    <property type="entry name" value="LemA-like_dom_sf"/>
</dbReference>
<comment type="similarity">
    <text evidence="2">Belongs to the LemA family.</text>
</comment>
<evidence type="ECO:0000256" key="3">
    <source>
        <dbReference type="ARBA" id="ARBA00022692"/>
    </source>
</evidence>
<keyword evidence="11" id="KW-1185">Reference proteome</keyword>
<evidence type="ECO:0000313" key="9">
    <source>
        <dbReference type="EMBL" id="VEU58953.1"/>
    </source>
</evidence>
<organism evidence="10">
    <name type="scientific">Mycoplasmopsis gallinacea</name>
    <dbReference type="NCBI Taxonomy" id="29556"/>
    <lineage>
        <taxon>Bacteria</taxon>
        <taxon>Bacillati</taxon>
        <taxon>Mycoplasmatota</taxon>
        <taxon>Mycoplasmoidales</taxon>
        <taxon>Metamycoplasmataceae</taxon>
        <taxon>Mycoplasmopsis</taxon>
    </lineage>
</organism>
<keyword evidence="4 7" id="KW-1133">Transmembrane helix</keyword>
<name>A0A0D5ZIS7_9BACT</name>
<reference evidence="9 11" key="2">
    <citation type="submission" date="2019-01" db="EMBL/GenBank/DDBJ databases">
        <authorList>
            <consortium name="Pathogen Informatics"/>
        </authorList>
    </citation>
    <scope>NUCLEOTIDE SEQUENCE [LARGE SCALE GENOMIC DNA]</scope>
    <source>
        <strain evidence="9 11">NCTC10183</strain>
    </source>
</reference>
<evidence type="ECO:0000313" key="11">
    <source>
        <dbReference type="Proteomes" id="UP000290568"/>
    </source>
</evidence>
<dbReference type="EMBL" id="LR214950">
    <property type="protein sequence ID" value="VEU58953.1"/>
    <property type="molecule type" value="Genomic_DNA"/>
</dbReference>
<keyword evidence="5 7" id="KW-0472">Membrane</keyword>
<evidence type="ECO:0000313" key="10">
    <source>
        <dbReference type="Proteomes" id="UP000032722"/>
    </source>
</evidence>
<proteinExistence type="inferred from homology"/>
<dbReference type="Pfam" id="PF04011">
    <property type="entry name" value="LemA"/>
    <property type="match status" value="1"/>
</dbReference>
<feature type="transmembrane region" description="Helical" evidence="7">
    <location>
        <begin position="36"/>
        <end position="53"/>
    </location>
</feature>
<protein>
    <submittedName>
        <fullName evidence="9">LemA family</fullName>
    </submittedName>
    <submittedName>
        <fullName evidence="8">Membrane protein</fullName>
    </submittedName>
</protein>
<evidence type="ECO:0000256" key="4">
    <source>
        <dbReference type="ARBA" id="ARBA00022989"/>
    </source>
</evidence>
<sequence length="217" mass="24643">MANLFDQRNPEPQETEFNPVADNRAKGPKYGTAVKVIWYLSFLLIFPLIFHLVKRNSFFKMQNAINEASSGIDVQLAKRADTLTKLVDQVRSYKVHEASVFEDVAKYRNLVNAGNGVAHAEEIQKMNDSIFGRLMAVYENYPELKADKLYKELMDQTTYIERELAAARRLYNGKVNSFNTEIFMVPSSIVASTMGLVTAPLYRASSKQREDVSMANL</sequence>
<evidence type="ECO:0000256" key="7">
    <source>
        <dbReference type="SAM" id="Phobius"/>
    </source>
</evidence>
<comment type="subcellular location">
    <subcellularLocation>
        <location evidence="1">Membrane</location>
        <topology evidence="1">Single-pass membrane protein</topology>
    </subcellularLocation>
</comment>
<dbReference type="Proteomes" id="UP000290568">
    <property type="component" value="Chromosome"/>
</dbReference>
<dbReference type="HOGENOM" id="CLU_056714_3_0_14"/>
<dbReference type="OrthoDB" id="384498at2"/>
<evidence type="ECO:0000256" key="5">
    <source>
        <dbReference type="ARBA" id="ARBA00023136"/>
    </source>
</evidence>
<dbReference type="EMBL" id="CP011021">
    <property type="protein sequence ID" value="AKA49833.1"/>
    <property type="molecule type" value="Genomic_DNA"/>
</dbReference>
<evidence type="ECO:0000313" key="8">
    <source>
        <dbReference type="EMBL" id="AKA49833.1"/>
    </source>
</evidence>
<dbReference type="KEGG" id="mgb:VO56_00905"/>
<dbReference type="AlphaFoldDB" id="A0A0D5ZIS7"/>
<keyword evidence="3 7" id="KW-0812">Transmembrane</keyword>
<dbReference type="SUPFAM" id="SSF140478">
    <property type="entry name" value="LemA-like"/>
    <property type="match status" value="1"/>
</dbReference>
<accession>A0A0D5ZIS7</accession>
<dbReference type="Proteomes" id="UP000032722">
    <property type="component" value="Chromosome"/>
</dbReference>
<evidence type="ECO:0000256" key="2">
    <source>
        <dbReference type="ARBA" id="ARBA00008854"/>
    </source>
</evidence>
<gene>
    <name evidence="9" type="ORF">NCTC10183_00745</name>
    <name evidence="8" type="ORF">VO56_00905</name>
</gene>
<dbReference type="PANTHER" id="PTHR34478:SF2">
    <property type="entry name" value="MEMBRANE PROTEIN"/>
    <property type="match status" value="1"/>
</dbReference>
<dbReference type="Gene3D" id="1.20.1440.20">
    <property type="entry name" value="LemA-like domain"/>
    <property type="match status" value="1"/>
</dbReference>
<evidence type="ECO:0000256" key="1">
    <source>
        <dbReference type="ARBA" id="ARBA00004167"/>
    </source>
</evidence>
<dbReference type="PATRIC" id="fig|29556.3.peg.179"/>
<feature type="region of interest" description="Disordered" evidence="6">
    <location>
        <begin position="1"/>
        <end position="22"/>
    </location>
</feature>
<dbReference type="PANTHER" id="PTHR34478">
    <property type="entry name" value="PROTEIN LEMA"/>
    <property type="match status" value="1"/>
</dbReference>
<dbReference type="GO" id="GO:0016020">
    <property type="term" value="C:membrane"/>
    <property type="evidence" value="ECO:0007669"/>
    <property type="project" value="UniProtKB-SubCell"/>
</dbReference>
<reference evidence="8 10" key="1">
    <citation type="journal article" date="2015" name="Genome Announc.">
        <title>Complete Genome Sequence of Mycoplasma meleagridis, a Possible Emerging Pathogen in Chickens.</title>
        <authorList>
            <person name="Abolnik C."/>
        </authorList>
    </citation>
    <scope>NUCLEOTIDE SEQUENCE [LARGE SCALE GENOMIC DNA]</scope>
    <source>
        <strain evidence="8 10">B2096 8B</strain>
    </source>
</reference>
<dbReference type="STRING" id="29556.VO56_00905"/>
<dbReference type="InterPro" id="IPR007156">
    <property type="entry name" value="MamQ_LemA"/>
</dbReference>
<evidence type="ECO:0000256" key="6">
    <source>
        <dbReference type="SAM" id="MobiDB-lite"/>
    </source>
</evidence>